<dbReference type="AlphaFoldDB" id="A0AA35LDD3"/>
<evidence type="ECO:0000256" key="1">
    <source>
        <dbReference type="SAM" id="MobiDB-lite"/>
    </source>
</evidence>
<name>A0AA35LDD3_9SAUR</name>
<feature type="region of interest" description="Disordered" evidence="1">
    <location>
        <begin position="1"/>
        <end position="49"/>
    </location>
</feature>
<evidence type="ECO:0000313" key="2">
    <source>
        <dbReference type="EMBL" id="CAI5794237.1"/>
    </source>
</evidence>
<evidence type="ECO:0000313" key="3">
    <source>
        <dbReference type="Proteomes" id="UP001178461"/>
    </source>
</evidence>
<keyword evidence="3" id="KW-1185">Reference proteome</keyword>
<accession>A0AA35LDD3</accession>
<reference evidence="2" key="1">
    <citation type="submission" date="2022-12" db="EMBL/GenBank/DDBJ databases">
        <authorList>
            <person name="Alioto T."/>
            <person name="Alioto T."/>
            <person name="Gomez Garrido J."/>
        </authorList>
    </citation>
    <scope>NUCLEOTIDE SEQUENCE</scope>
</reference>
<organism evidence="2 3">
    <name type="scientific">Podarcis lilfordi</name>
    <name type="common">Lilford's wall lizard</name>
    <dbReference type="NCBI Taxonomy" id="74358"/>
    <lineage>
        <taxon>Eukaryota</taxon>
        <taxon>Metazoa</taxon>
        <taxon>Chordata</taxon>
        <taxon>Craniata</taxon>
        <taxon>Vertebrata</taxon>
        <taxon>Euteleostomi</taxon>
        <taxon>Lepidosauria</taxon>
        <taxon>Squamata</taxon>
        <taxon>Bifurcata</taxon>
        <taxon>Unidentata</taxon>
        <taxon>Episquamata</taxon>
        <taxon>Laterata</taxon>
        <taxon>Lacertibaenia</taxon>
        <taxon>Lacertidae</taxon>
        <taxon>Podarcis</taxon>
    </lineage>
</organism>
<sequence>MVERKAAQVAGRVSPPHNGHLPRPREEEEETLQVVSGLERRRERPRGRRQRAIVLTRPRLPFPAAASPHSLPLRGGEKIVGWLPRFRFASVGSRDGRETRMSVH</sequence>
<gene>
    <name evidence="2" type="ORF">PODLI_1B043217</name>
</gene>
<proteinExistence type="predicted"/>
<dbReference type="EMBL" id="OX395140">
    <property type="protein sequence ID" value="CAI5794237.1"/>
    <property type="molecule type" value="Genomic_DNA"/>
</dbReference>
<dbReference type="Proteomes" id="UP001178461">
    <property type="component" value="Chromosome Z"/>
</dbReference>
<protein>
    <submittedName>
        <fullName evidence="2">Uncharacterized protein</fullName>
    </submittedName>
</protein>